<dbReference type="EMBL" id="LAZR01040553">
    <property type="protein sequence ID" value="KKL14202.1"/>
    <property type="molecule type" value="Genomic_DNA"/>
</dbReference>
<accession>A0A0F9BK88</accession>
<comment type="caution">
    <text evidence="2">The sequence shown here is derived from an EMBL/GenBank/DDBJ whole genome shotgun (WGS) entry which is preliminary data.</text>
</comment>
<protein>
    <submittedName>
        <fullName evidence="2">Uncharacterized protein</fullName>
    </submittedName>
</protein>
<dbReference type="AlphaFoldDB" id="A0A0F9BK88"/>
<gene>
    <name evidence="2" type="ORF">LCGC14_2518090</name>
</gene>
<feature type="compositionally biased region" description="Gly residues" evidence="1">
    <location>
        <begin position="46"/>
        <end position="60"/>
    </location>
</feature>
<name>A0A0F9BK88_9ZZZZ</name>
<feature type="compositionally biased region" description="Polar residues" evidence="1">
    <location>
        <begin position="24"/>
        <end position="39"/>
    </location>
</feature>
<sequence length="178" mass="18899">MGFFSRVKSYFTKKTDYGGDAGTGFTSTGYTSPFTSEAQSGSTSTSGGGTSSGTSGGYSGGSTQPAGTTPTEQALQQSLPADLRHKTVAQVQGRTLQTQLKERSRVQVGYERIKNYPGSIIADQERKDEIRRKAGQELIDRKLGFGVSVFQSTGSLKSFPEGTRFGGQSTPEGEVITI</sequence>
<feature type="compositionally biased region" description="Polar residues" evidence="1">
    <location>
        <begin position="64"/>
        <end position="79"/>
    </location>
</feature>
<feature type="region of interest" description="Disordered" evidence="1">
    <location>
        <begin position="13"/>
        <end position="82"/>
    </location>
</feature>
<organism evidence="2">
    <name type="scientific">marine sediment metagenome</name>
    <dbReference type="NCBI Taxonomy" id="412755"/>
    <lineage>
        <taxon>unclassified sequences</taxon>
        <taxon>metagenomes</taxon>
        <taxon>ecological metagenomes</taxon>
    </lineage>
</organism>
<reference evidence="2" key="1">
    <citation type="journal article" date="2015" name="Nature">
        <title>Complex archaea that bridge the gap between prokaryotes and eukaryotes.</title>
        <authorList>
            <person name="Spang A."/>
            <person name="Saw J.H."/>
            <person name="Jorgensen S.L."/>
            <person name="Zaremba-Niedzwiedzka K."/>
            <person name="Martijn J."/>
            <person name="Lind A.E."/>
            <person name="van Eijk R."/>
            <person name="Schleper C."/>
            <person name="Guy L."/>
            <person name="Ettema T.J."/>
        </authorList>
    </citation>
    <scope>NUCLEOTIDE SEQUENCE</scope>
</reference>
<evidence type="ECO:0000313" key="2">
    <source>
        <dbReference type="EMBL" id="KKL14202.1"/>
    </source>
</evidence>
<feature type="non-terminal residue" evidence="2">
    <location>
        <position position="178"/>
    </location>
</feature>
<proteinExistence type="predicted"/>
<evidence type="ECO:0000256" key="1">
    <source>
        <dbReference type="SAM" id="MobiDB-lite"/>
    </source>
</evidence>